<name>A0A0R2CPQ0_9LACO</name>
<organism evidence="1 2">
    <name type="scientific">Loigolactobacillus rennini DSM 20253</name>
    <dbReference type="NCBI Taxonomy" id="1423796"/>
    <lineage>
        <taxon>Bacteria</taxon>
        <taxon>Bacillati</taxon>
        <taxon>Bacillota</taxon>
        <taxon>Bacilli</taxon>
        <taxon>Lactobacillales</taxon>
        <taxon>Lactobacillaceae</taxon>
        <taxon>Loigolactobacillus</taxon>
    </lineage>
</organism>
<reference evidence="1 2" key="1">
    <citation type="journal article" date="2015" name="Genome Announc.">
        <title>Expanding the biotechnology potential of lactobacilli through comparative genomics of 213 strains and associated genera.</title>
        <authorList>
            <person name="Sun Z."/>
            <person name="Harris H.M."/>
            <person name="McCann A."/>
            <person name="Guo C."/>
            <person name="Argimon S."/>
            <person name="Zhang W."/>
            <person name="Yang X."/>
            <person name="Jeffery I.B."/>
            <person name="Cooney J.C."/>
            <person name="Kagawa T.F."/>
            <person name="Liu W."/>
            <person name="Song Y."/>
            <person name="Salvetti E."/>
            <person name="Wrobel A."/>
            <person name="Rasinkangas P."/>
            <person name="Parkhill J."/>
            <person name="Rea M.C."/>
            <person name="O'Sullivan O."/>
            <person name="Ritari J."/>
            <person name="Douillard F.P."/>
            <person name="Paul Ross R."/>
            <person name="Yang R."/>
            <person name="Briner A.E."/>
            <person name="Felis G.E."/>
            <person name="de Vos W.M."/>
            <person name="Barrangou R."/>
            <person name="Klaenhammer T.R."/>
            <person name="Caufield P.W."/>
            <person name="Cui Y."/>
            <person name="Zhang H."/>
            <person name="O'Toole P.W."/>
        </authorList>
    </citation>
    <scope>NUCLEOTIDE SEQUENCE [LARGE SCALE GENOMIC DNA]</scope>
    <source>
        <strain evidence="1 2">DSM 20253</strain>
    </source>
</reference>
<dbReference type="RefSeq" id="WP_057874904.1">
    <property type="nucleotide sequence ID" value="NZ_AYYI01000105.1"/>
</dbReference>
<dbReference type="Proteomes" id="UP000051638">
    <property type="component" value="Unassembled WGS sequence"/>
</dbReference>
<accession>A0A0R2CPQ0</accession>
<dbReference type="PATRIC" id="fig|1423796.3.peg.920"/>
<evidence type="ECO:0000313" key="2">
    <source>
        <dbReference type="Proteomes" id="UP000051638"/>
    </source>
</evidence>
<proteinExistence type="predicted"/>
<keyword evidence="2" id="KW-1185">Reference proteome</keyword>
<sequence length="228" mass="26372">MIEKRYERVETGVYKHVYRGGVTKYVAISAWKNDPHALFEKHDTIAAARAAYRKFKLAHPVDTWHGRRRDLTNQRFGHLTALWPVKGGSNGQYTKWHCLCDCGRETEPYMKSLLNGVTTTCGASYHHEHVFKKTQEINQADIAKYGTIPGMLKQSKRKSNTTGYKGVTRSKLKSGTMRYRAYLTVAGKSYRGHRFERPEDAYAERLELEAKYLKPILKQVEQDRDKKN</sequence>
<comment type="caution">
    <text evidence="1">The sequence shown here is derived from an EMBL/GenBank/DDBJ whole genome shotgun (WGS) entry which is preliminary data.</text>
</comment>
<dbReference type="OrthoDB" id="552713at2"/>
<dbReference type="AlphaFoldDB" id="A0A0R2CPQ0"/>
<gene>
    <name evidence="1" type="ORF">FC24_GL000899</name>
</gene>
<dbReference type="STRING" id="1423796.FC24_GL000899"/>
<evidence type="ECO:0008006" key="3">
    <source>
        <dbReference type="Google" id="ProtNLM"/>
    </source>
</evidence>
<evidence type="ECO:0000313" key="1">
    <source>
        <dbReference type="EMBL" id="KRM92882.1"/>
    </source>
</evidence>
<dbReference type="EMBL" id="AYYI01000105">
    <property type="protein sequence ID" value="KRM92882.1"/>
    <property type="molecule type" value="Genomic_DNA"/>
</dbReference>
<protein>
    <recommendedName>
        <fullName evidence="3">AP2 domain-containing protein</fullName>
    </recommendedName>
</protein>